<evidence type="ECO:0000313" key="7">
    <source>
        <dbReference type="Proteomes" id="UP001529201"/>
    </source>
</evidence>
<feature type="domain" description="DUF7226" evidence="3">
    <location>
        <begin position="301"/>
        <end position="433"/>
    </location>
</feature>
<name>A0A5B8T4M1_LEUPS</name>
<dbReference type="InterPro" id="IPR055650">
    <property type="entry name" value="DUF7226"/>
</dbReference>
<dbReference type="Pfam" id="PF22515">
    <property type="entry name" value="DUF6996"/>
    <property type="match status" value="1"/>
</dbReference>
<dbReference type="Pfam" id="PF23871">
    <property type="entry name" value="DUF7226"/>
    <property type="match status" value="1"/>
</dbReference>
<dbReference type="InterPro" id="IPR054266">
    <property type="entry name" value="DUF6997"/>
</dbReference>
<dbReference type="EMBL" id="JARGDN010000007">
    <property type="protein sequence ID" value="MDG9733955.1"/>
    <property type="molecule type" value="Genomic_DNA"/>
</dbReference>
<protein>
    <submittedName>
        <fullName evidence="5">Uncharacterized protein</fullName>
    </submittedName>
</protein>
<organism evidence="5 6">
    <name type="scientific">Leuconostoc pseudomesenteroides</name>
    <dbReference type="NCBI Taxonomy" id="33968"/>
    <lineage>
        <taxon>Bacteria</taxon>
        <taxon>Bacillati</taxon>
        <taxon>Bacillota</taxon>
        <taxon>Bacilli</taxon>
        <taxon>Lactobacillales</taxon>
        <taxon>Lactobacillaceae</taxon>
        <taxon>Leuconostoc</taxon>
    </lineage>
</organism>
<evidence type="ECO:0000313" key="4">
    <source>
        <dbReference type="EMBL" id="MDG9733955.1"/>
    </source>
</evidence>
<gene>
    <name evidence="5" type="ORF">FGL85_10125</name>
    <name evidence="4" type="ORF">P1N92_07475</name>
</gene>
<reference evidence="5 6" key="1">
    <citation type="submission" date="2019-06" db="EMBL/GenBank/DDBJ databases">
        <title>Genome analyses of bacteria isolated from kimchi.</title>
        <authorList>
            <person name="Lee S."/>
            <person name="Ahn S."/>
            <person name="Roh S."/>
        </authorList>
    </citation>
    <scope>NUCLEOTIDE SEQUENCE [LARGE SCALE GENOMIC DNA]</scope>
    <source>
        <strain evidence="5 6">CBA3630</strain>
    </source>
</reference>
<dbReference type="RefSeq" id="WP_147651909.1">
    <property type="nucleotide sequence ID" value="NZ_CP042383.1"/>
</dbReference>
<reference evidence="4 7" key="2">
    <citation type="submission" date="2023-02" db="EMBL/GenBank/DDBJ databases">
        <title>Antimicrobial susceptibility testing and tentative epidemiological cut-off values for Lactobacillaceae family species intended for ingestion.</title>
        <authorList>
            <person name="Noehr-Meldgaard K."/>
            <person name="Struve C."/>
            <person name="Ingmer H."/>
            <person name="Koza A."/>
            <person name="Al-Nakeeb K."/>
            <person name="Agersoe Y."/>
        </authorList>
    </citation>
    <scope>NUCLEOTIDE SEQUENCE [LARGE SCALE GENOMIC DNA]</scope>
    <source>
        <strain evidence="4 7">DSM 20193</strain>
    </source>
</reference>
<evidence type="ECO:0000259" key="2">
    <source>
        <dbReference type="Pfam" id="PF22518"/>
    </source>
</evidence>
<dbReference type="AlphaFoldDB" id="A0A5B8T4M1"/>
<keyword evidence="7" id="KW-1185">Reference proteome</keyword>
<dbReference type="KEGG" id="lpse:FGL85_10125"/>
<evidence type="ECO:0000313" key="6">
    <source>
        <dbReference type="Proteomes" id="UP000321296"/>
    </source>
</evidence>
<proteinExistence type="predicted"/>
<evidence type="ECO:0000259" key="3">
    <source>
        <dbReference type="Pfam" id="PF23871"/>
    </source>
</evidence>
<dbReference type="Proteomes" id="UP001529201">
    <property type="component" value="Unassembled WGS sequence"/>
</dbReference>
<feature type="domain" description="DUF6996" evidence="1">
    <location>
        <begin position="8"/>
        <end position="82"/>
    </location>
</feature>
<dbReference type="Proteomes" id="UP000321296">
    <property type="component" value="Chromosome"/>
</dbReference>
<sequence length="436" mass="50535">MVNGAKNRVWEEVLSNRSDAIQSLNHQGFFEITSQEVNRISKKKSGPDFRNLSKFDKREDLPDVFVENELNILPISRKKYLVGHFDEYANLSSAEATSVEKYQVPNLASLLGNSATWNENSWISAGLAANVFDQAFEDSDFIRTINGRMGGGNWQFNISDFQDNHHFTLQLENPQIEIDTVLESPKAVYIIEAKQVKEDNFLIRQLYFPYRKLLSDLKIDNKPIIPVFFEINAASQYARVRVFSFDDDTHYNSIREIRRFEFQLIDRNETETAASLLQYAQSVITHDTVGKLFPQANDMSKVLELMMILKRRPLTKTEIAENFNFDPRQSDYYVKNILMYFGLAEQIDSRFKLTVRGKHIAQQAVGQRNILLAREIISYSLFNHLIQRRIIHGRLNKKDIIHEMLIEDLGLSISTVERRASTVNAIIEWIMLQILD</sequence>
<dbReference type="GeneID" id="64345218"/>
<feature type="domain" description="DUF6997" evidence="2">
    <location>
        <begin position="83"/>
        <end position="262"/>
    </location>
</feature>
<dbReference type="InterPro" id="IPR054265">
    <property type="entry name" value="DUF6996"/>
</dbReference>
<dbReference type="REBASE" id="370406">
    <property type="entry name" value="Lps3630ORF10130P"/>
</dbReference>
<dbReference type="Pfam" id="PF22518">
    <property type="entry name" value="DUF6997"/>
    <property type="match status" value="1"/>
</dbReference>
<evidence type="ECO:0000313" key="5">
    <source>
        <dbReference type="EMBL" id="QEA42835.1"/>
    </source>
</evidence>
<accession>A0A5B8T4M1</accession>
<dbReference type="EMBL" id="CP042383">
    <property type="protein sequence ID" value="QEA42835.1"/>
    <property type="molecule type" value="Genomic_DNA"/>
</dbReference>
<evidence type="ECO:0000259" key="1">
    <source>
        <dbReference type="Pfam" id="PF22515"/>
    </source>
</evidence>